<gene>
    <name evidence="1" type="ORF">QDQ28_00665</name>
</gene>
<organism evidence="1 2">
    <name type="scientific">Clostridium perfringens</name>
    <dbReference type="NCBI Taxonomy" id="1502"/>
    <lineage>
        <taxon>Bacteria</taxon>
        <taxon>Bacillati</taxon>
        <taxon>Bacillota</taxon>
        <taxon>Clostridia</taxon>
        <taxon>Eubacteriales</taxon>
        <taxon>Clostridiaceae</taxon>
        <taxon>Clostridium</taxon>
    </lineage>
</organism>
<accession>A0AAP4A4G4</accession>
<dbReference type="AlphaFoldDB" id="A0AAP4A4G4"/>
<evidence type="ECO:0000313" key="1">
    <source>
        <dbReference type="EMBL" id="MDH2334693.1"/>
    </source>
</evidence>
<name>A0AAP4A4G4_CLOPF</name>
<dbReference type="Proteomes" id="UP001222958">
    <property type="component" value="Unassembled WGS sequence"/>
</dbReference>
<dbReference type="RefSeq" id="WP_279856602.1">
    <property type="nucleotide sequence ID" value="NZ_JARVUX010000001.1"/>
</dbReference>
<comment type="caution">
    <text evidence="1">The sequence shown here is derived from an EMBL/GenBank/DDBJ whole genome shotgun (WGS) entry which is preliminary data.</text>
</comment>
<proteinExistence type="predicted"/>
<protein>
    <submittedName>
        <fullName evidence="1">Uncharacterized protein</fullName>
    </submittedName>
</protein>
<reference evidence="1" key="1">
    <citation type="submission" date="2023-04" db="EMBL/GenBank/DDBJ databases">
        <title>Epidemiological investigation of Clostridium perfringens isolated from cattle.</title>
        <authorList>
            <person name="Tian R."/>
        </authorList>
    </citation>
    <scope>NUCLEOTIDE SEQUENCE</scope>
    <source>
        <strain evidence="1">ZWCP172</strain>
    </source>
</reference>
<dbReference type="EMBL" id="JARVUX010000001">
    <property type="protein sequence ID" value="MDH2334693.1"/>
    <property type="molecule type" value="Genomic_DNA"/>
</dbReference>
<evidence type="ECO:0000313" key="2">
    <source>
        <dbReference type="Proteomes" id="UP001222958"/>
    </source>
</evidence>
<sequence>MLIKGRIRKEVTPKRVFSVLKLINMYNGKLKEEEICDLVQPSRLCDKEEKYEDSKKVIKFLKDEKFINENIDKKLELNINSEDIKDIRSFKEYFSKNVFNNMKEDSLFFEVTSEILSKDLDFYEFSSFDEIGRRLENKEVDKEFILAWRFWAEFLGFGNILNNQFLINPYVRILDRVINNLEYEEKKYPISRFIMMVKQECPEFRKIIENNSIGLSLTLALRTLEGLGKIKMLNVRDSTDIWKLYYSTIEKTEITDIEIVRGI</sequence>